<comment type="caution">
    <text evidence="6">The sequence shown here is derived from an EMBL/GenBank/DDBJ whole genome shotgun (WGS) entry which is preliminary data.</text>
</comment>
<evidence type="ECO:0000256" key="1">
    <source>
        <dbReference type="ARBA" id="ARBA00009986"/>
    </source>
</evidence>
<dbReference type="InterPro" id="IPR016163">
    <property type="entry name" value="Ald_DH_C"/>
</dbReference>
<dbReference type="CDD" id="cd07103">
    <property type="entry name" value="ALDH_F5_SSADH_GabD"/>
    <property type="match status" value="1"/>
</dbReference>
<dbReference type="NCBIfam" id="TIGR01780">
    <property type="entry name" value="SSADH"/>
    <property type="match status" value="1"/>
</dbReference>
<dbReference type="InterPro" id="IPR029510">
    <property type="entry name" value="Ald_DH_CS_GLU"/>
</dbReference>
<name>A0ABS8CFI9_9BURK</name>
<evidence type="ECO:0000256" key="3">
    <source>
        <dbReference type="PROSITE-ProRule" id="PRU10007"/>
    </source>
</evidence>
<accession>A0ABS8CFI9</accession>
<dbReference type="RefSeq" id="WP_226955201.1">
    <property type="nucleotide sequence ID" value="NZ_JACDXW010000008.1"/>
</dbReference>
<dbReference type="PANTHER" id="PTHR43353:SF5">
    <property type="entry name" value="SUCCINATE-SEMIALDEHYDE DEHYDROGENASE, MITOCHONDRIAL"/>
    <property type="match status" value="1"/>
</dbReference>
<evidence type="ECO:0000259" key="5">
    <source>
        <dbReference type="Pfam" id="PF00171"/>
    </source>
</evidence>
<feature type="active site" evidence="3">
    <location>
        <position position="257"/>
    </location>
</feature>
<dbReference type="PROSITE" id="PS00687">
    <property type="entry name" value="ALDEHYDE_DEHYDR_GLU"/>
    <property type="match status" value="1"/>
</dbReference>
<feature type="domain" description="Aldehyde dehydrogenase" evidence="5">
    <location>
        <begin position="21"/>
        <end position="480"/>
    </location>
</feature>
<organism evidence="6 7">
    <name type="scientific">Mesopusillimonas faecipullorum</name>
    <dbReference type="NCBI Taxonomy" id="2755040"/>
    <lineage>
        <taxon>Bacteria</taxon>
        <taxon>Pseudomonadati</taxon>
        <taxon>Pseudomonadota</taxon>
        <taxon>Betaproteobacteria</taxon>
        <taxon>Burkholderiales</taxon>
        <taxon>Alcaligenaceae</taxon>
        <taxon>Mesopusillimonas</taxon>
    </lineage>
</organism>
<evidence type="ECO:0000256" key="2">
    <source>
        <dbReference type="ARBA" id="ARBA00023002"/>
    </source>
</evidence>
<dbReference type="Gene3D" id="3.40.605.10">
    <property type="entry name" value="Aldehyde Dehydrogenase, Chain A, domain 1"/>
    <property type="match status" value="1"/>
</dbReference>
<keyword evidence="2 4" id="KW-0560">Oxidoreductase</keyword>
<protein>
    <submittedName>
        <fullName evidence="6">NAD-dependent succinate-semialdehyde dehydrogenase</fullName>
    </submittedName>
</protein>
<dbReference type="Gene3D" id="3.40.309.10">
    <property type="entry name" value="Aldehyde Dehydrogenase, Chain A, domain 2"/>
    <property type="match status" value="1"/>
</dbReference>
<comment type="similarity">
    <text evidence="1 4">Belongs to the aldehyde dehydrogenase family.</text>
</comment>
<gene>
    <name evidence="6" type="ORF">H0484_13600</name>
</gene>
<dbReference type="PANTHER" id="PTHR43353">
    <property type="entry name" value="SUCCINATE-SEMIALDEHYDE DEHYDROGENASE, MITOCHONDRIAL"/>
    <property type="match status" value="1"/>
</dbReference>
<dbReference type="InterPro" id="IPR016162">
    <property type="entry name" value="Ald_DH_N"/>
</dbReference>
<evidence type="ECO:0000313" key="6">
    <source>
        <dbReference type="EMBL" id="MCB5364783.1"/>
    </source>
</evidence>
<dbReference type="Proteomes" id="UP000776983">
    <property type="component" value="Unassembled WGS sequence"/>
</dbReference>
<dbReference type="PROSITE" id="PS00070">
    <property type="entry name" value="ALDEHYDE_DEHYDR_CYS"/>
    <property type="match status" value="1"/>
</dbReference>
<proteinExistence type="inferred from homology"/>
<dbReference type="InterPro" id="IPR016160">
    <property type="entry name" value="Ald_DH_CS_CYS"/>
</dbReference>
<dbReference type="EMBL" id="JACDXW010000008">
    <property type="protein sequence ID" value="MCB5364783.1"/>
    <property type="molecule type" value="Genomic_DNA"/>
</dbReference>
<evidence type="ECO:0000313" key="7">
    <source>
        <dbReference type="Proteomes" id="UP000776983"/>
    </source>
</evidence>
<dbReference type="InterPro" id="IPR010102">
    <property type="entry name" value="Succ_semiAld_DH"/>
</dbReference>
<dbReference type="InterPro" id="IPR016161">
    <property type="entry name" value="Ald_DH/histidinol_DH"/>
</dbReference>
<sequence length="485" mass="51233">MSLIPLTPEHLSGHALIGGQWVGATDGATFNVQNPATGSVIGCVPRMGQADTQAAIDAANAALPAWRGLSAKERHRILMRWHALILEHQEALAELMVAEQGKPLFEARGEVGYGASFVEWFAEEGKRAYGETVPSGSADRRILVLRQAIGVVGAITPWNLPSAMITRKAAPALAAGCTMVLKPAEDTPFSALALARLAQAAGVPDGVLNIITGDPVVIGQTLTSSPIVRKLSFTGSTQVGKLLYRACADTVKKLGLELGGNAPFIVFEDADFDAAVEAALNAKFRHTGQNCVCANRLYVHSALYDRFAQALAEAAGKLVVSNGMDPVAQQGPLINAGALQKVIEHVEDALAKGAKALTGGKRHGTQGHFFEPTVLRDVNPSMRIAHEETFGPVAALQPFENEAEVTAWANDTDYGLGAFVFTQNLGRAMRMAENIESGIVGVNTGIISTEVAPFGGIKQSGLGREGSRHGLDDFLELKYICLAGL</sequence>
<dbReference type="Pfam" id="PF00171">
    <property type="entry name" value="Aldedh"/>
    <property type="match status" value="1"/>
</dbReference>
<keyword evidence="7" id="KW-1185">Reference proteome</keyword>
<dbReference type="SUPFAM" id="SSF53720">
    <property type="entry name" value="ALDH-like"/>
    <property type="match status" value="1"/>
</dbReference>
<reference evidence="6 7" key="1">
    <citation type="submission" date="2020-07" db="EMBL/GenBank/DDBJ databases">
        <title>Pusillimonas sp. nov., isolated from poultry manure in Taiwan.</title>
        <authorList>
            <person name="Lin S.-Y."/>
            <person name="Tang Y.-S."/>
            <person name="Young C.-C."/>
        </authorList>
    </citation>
    <scope>NUCLEOTIDE SEQUENCE [LARGE SCALE GENOMIC DNA]</scope>
    <source>
        <strain evidence="6 7">CC-YST705</strain>
    </source>
</reference>
<dbReference type="InterPro" id="IPR015590">
    <property type="entry name" value="Aldehyde_DH_dom"/>
</dbReference>
<evidence type="ECO:0000256" key="4">
    <source>
        <dbReference type="RuleBase" id="RU003345"/>
    </source>
</evidence>
<dbReference type="InterPro" id="IPR050740">
    <property type="entry name" value="Aldehyde_DH_Superfamily"/>
</dbReference>